<reference evidence="2" key="1">
    <citation type="submission" date="2018-02" db="EMBL/GenBank/DDBJ databases">
        <title>Rhizophora mucronata_Transcriptome.</title>
        <authorList>
            <person name="Meera S.P."/>
            <person name="Sreeshan A."/>
            <person name="Augustine A."/>
        </authorList>
    </citation>
    <scope>NUCLEOTIDE SEQUENCE</scope>
    <source>
        <tissue evidence="2">Leaf</tissue>
    </source>
</reference>
<protein>
    <submittedName>
        <fullName evidence="2">Uncharacterized protein</fullName>
    </submittedName>
</protein>
<name>A0A2P2PC68_RHIMU</name>
<evidence type="ECO:0000313" key="2">
    <source>
        <dbReference type="EMBL" id="MBX52273.1"/>
    </source>
</evidence>
<evidence type="ECO:0000256" key="1">
    <source>
        <dbReference type="SAM" id="MobiDB-lite"/>
    </source>
</evidence>
<proteinExistence type="predicted"/>
<dbReference type="EMBL" id="GGEC01071789">
    <property type="protein sequence ID" value="MBX52273.1"/>
    <property type="molecule type" value="Transcribed_RNA"/>
</dbReference>
<sequence length="30" mass="3770">MVITRKSRRRSRRIQTSLRFSTKMRVSRKF</sequence>
<dbReference type="AlphaFoldDB" id="A0A2P2PC68"/>
<organism evidence="2">
    <name type="scientific">Rhizophora mucronata</name>
    <name type="common">Asiatic mangrove</name>
    <dbReference type="NCBI Taxonomy" id="61149"/>
    <lineage>
        <taxon>Eukaryota</taxon>
        <taxon>Viridiplantae</taxon>
        <taxon>Streptophyta</taxon>
        <taxon>Embryophyta</taxon>
        <taxon>Tracheophyta</taxon>
        <taxon>Spermatophyta</taxon>
        <taxon>Magnoliopsida</taxon>
        <taxon>eudicotyledons</taxon>
        <taxon>Gunneridae</taxon>
        <taxon>Pentapetalae</taxon>
        <taxon>rosids</taxon>
        <taxon>fabids</taxon>
        <taxon>Malpighiales</taxon>
        <taxon>Rhizophoraceae</taxon>
        <taxon>Rhizophora</taxon>
    </lineage>
</organism>
<accession>A0A2P2PC68</accession>
<feature type="region of interest" description="Disordered" evidence="1">
    <location>
        <begin position="1"/>
        <end position="30"/>
    </location>
</feature>
<feature type="compositionally biased region" description="Basic residues" evidence="1">
    <location>
        <begin position="1"/>
        <end position="13"/>
    </location>
</feature>